<feature type="compositionally biased region" description="Polar residues" evidence="1">
    <location>
        <begin position="53"/>
        <end position="75"/>
    </location>
</feature>
<name>A0A8K0N5P0_COCNU</name>
<dbReference type="Proteomes" id="UP000797356">
    <property type="component" value="Chromosome 8"/>
</dbReference>
<proteinExistence type="predicted"/>
<protein>
    <submittedName>
        <fullName evidence="2">Uncharacterized protein</fullName>
    </submittedName>
</protein>
<organism evidence="2 3">
    <name type="scientific">Cocos nucifera</name>
    <name type="common">Coconut palm</name>
    <dbReference type="NCBI Taxonomy" id="13894"/>
    <lineage>
        <taxon>Eukaryota</taxon>
        <taxon>Viridiplantae</taxon>
        <taxon>Streptophyta</taxon>
        <taxon>Embryophyta</taxon>
        <taxon>Tracheophyta</taxon>
        <taxon>Spermatophyta</taxon>
        <taxon>Magnoliopsida</taxon>
        <taxon>Liliopsida</taxon>
        <taxon>Arecaceae</taxon>
        <taxon>Arecoideae</taxon>
        <taxon>Cocoseae</taxon>
        <taxon>Attaleinae</taxon>
        <taxon>Cocos</taxon>
    </lineage>
</organism>
<dbReference type="AlphaFoldDB" id="A0A8K0N5P0"/>
<gene>
    <name evidence="2" type="ORF">COCNU_08G000060</name>
</gene>
<accession>A0A8K0N5P0</accession>
<evidence type="ECO:0000313" key="2">
    <source>
        <dbReference type="EMBL" id="KAG1358560.1"/>
    </source>
</evidence>
<evidence type="ECO:0000256" key="1">
    <source>
        <dbReference type="SAM" id="MobiDB-lite"/>
    </source>
</evidence>
<reference evidence="2" key="1">
    <citation type="journal article" date="2017" name="Gigascience">
        <title>The genome draft of coconut (Cocos nucifera).</title>
        <authorList>
            <person name="Xiao Y."/>
            <person name="Xu P."/>
            <person name="Fan H."/>
            <person name="Baudouin L."/>
            <person name="Xia W."/>
            <person name="Bocs S."/>
            <person name="Xu J."/>
            <person name="Li Q."/>
            <person name="Guo A."/>
            <person name="Zhou L."/>
            <person name="Li J."/>
            <person name="Wu Y."/>
            <person name="Ma Z."/>
            <person name="Armero A."/>
            <person name="Issali A.E."/>
            <person name="Liu N."/>
            <person name="Peng M."/>
            <person name="Yang Y."/>
        </authorList>
    </citation>
    <scope>NUCLEOTIDE SEQUENCE</scope>
    <source>
        <tissue evidence="2">Spear leaf of Hainan Tall coconut</tissue>
    </source>
</reference>
<dbReference type="EMBL" id="CM017879">
    <property type="protein sequence ID" value="KAG1358560.1"/>
    <property type="molecule type" value="Genomic_DNA"/>
</dbReference>
<reference evidence="2" key="2">
    <citation type="submission" date="2019-07" db="EMBL/GenBank/DDBJ databases">
        <authorList>
            <person name="Yang Y."/>
            <person name="Bocs S."/>
            <person name="Baudouin L."/>
        </authorList>
    </citation>
    <scope>NUCLEOTIDE SEQUENCE</scope>
    <source>
        <tissue evidence="2">Spear leaf of Hainan Tall coconut</tissue>
    </source>
</reference>
<evidence type="ECO:0000313" key="3">
    <source>
        <dbReference type="Proteomes" id="UP000797356"/>
    </source>
</evidence>
<sequence>MVGPFTYQVSISKNFVSEQEPRFADSSSASHNDHHDDGEGENWEFWNGPAGRSPSTGSWRHHLNQNNDGPLQTGATKIEGEDEHMQPS</sequence>
<keyword evidence="3" id="KW-1185">Reference proteome</keyword>
<feature type="region of interest" description="Disordered" evidence="1">
    <location>
        <begin position="16"/>
        <end position="88"/>
    </location>
</feature>
<comment type="caution">
    <text evidence="2">The sequence shown here is derived from an EMBL/GenBank/DDBJ whole genome shotgun (WGS) entry which is preliminary data.</text>
</comment>